<dbReference type="Pfam" id="PF02365">
    <property type="entry name" value="NAM"/>
    <property type="match status" value="1"/>
</dbReference>
<evidence type="ECO:0000259" key="8">
    <source>
        <dbReference type="PROSITE" id="PS51005"/>
    </source>
</evidence>
<gene>
    <name evidence="9" type="ORF">C3L33_02743</name>
</gene>
<feature type="region of interest" description="Disordered" evidence="7">
    <location>
        <begin position="1"/>
        <end position="25"/>
    </location>
</feature>
<evidence type="ECO:0000256" key="5">
    <source>
        <dbReference type="ARBA" id="ARBA00023242"/>
    </source>
</evidence>
<feature type="compositionally biased region" description="Polar residues" evidence="7">
    <location>
        <begin position="417"/>
        <end position="428"/>
    </location>
</feature>
<dbReference type="GO" id="GO:0005634">
    <property type="term" value="C:nucleus"/>
    <property type="evidence" value="ECO:0007669"/>
    <property type="project" value="UniProtKB-SubCell"/>
</dbReference>
<evidence type="ECO:0000256" key="1">
    <source>
        <dbReference type="ARBA" id="ARBA00004123"/>
    </source>
</evidence>
<keyword evidence="4" id="KW-0804">Transcription</keyword>
<dbReference type="EMBL" id="QEFC01000269">
    <property type="protein sequence ID" value="KAE9465347.1"/>
    <property type="molecule type" value="Genomic_DNA"/>
</dbReference>
<dbReference type="PANTHER" id="PTHR31744">
    <property type="entry name" value="PROTEIN CUP-SHAPED COTYLEDON 2-RELATED"/>
    <property type="match status" value="1"/>
</dbReference>
<protein>
    <recommendedName>
        <fullName evidence="8">NAC domain-containing protein</fullName>
    </recommendedName>
</protein>
<dbReference type="Gene3D" id="2.170.150.80">
    <property type="entry name" value="NAC domain"/>
    <property type="match status" value="1"/>
</dbReference>
<evidence type="ECO:0000313" key="10">
    <source>
        <dbReference type="Proteomes" id="UP000428333"/>
    </source>
</evidence>
<dbReference type="PANTHER" id="PTHR31744:SF210">
    <property type="entry name" value="NAC DOMAIN-CONTAINING PROTEIN 86-LIKE"/>
    <property type="match status" value="1"/>
</dbReference>
<keyword evidence="5" id="KW-0539">Nucleus</keyword>
<dbReference type="SUPFAM" id="SSF101941">
    <property type="entry name" value="NAC domain"/>
    <property type="match status" value="1"/>
</dbReference>
<organism evidence="9 10">
    <name type="scientific">Rhododendron williamsianum</name>
    <dbReference type="NCBI Taxonomy" id="262921"/>
    <lineage>
        <taxon>Eukaryota</taxon>
        <taxon>Viridiplantae</taxon>
        <taxon>Streptophyta</taxon>
        <taxon>Embryophyta</taxon>
        <taxon>Tracheophyta</taxon>
        <taxon>Spermatophyta</taxon>
        <taxon>Magnoliopsida</taxon>
        <taxon>eudicotyledons</taxon>
        <taxon>Gunneridae</taxon>
        <taxon>Pentapetalae</taxon>
        <taxon>asterids</taxon>
        <taxon>Ericales</taxon>
        <taxon>Ericaceae</taxon>
        <taxon>Ericoideae</taxon>
        <taxon>Rhodoreae</taxon>
        <taxon>Rhododendron</taxon>
    </lineage>
</organism>
<dbReference type="OrthoDB" id="645697at2759"/>
<evidence type="ECO:0000256" key="4">
    <source>
        <dbReference type="ARBA" id="ARBA00023163"/>
    </source>
</evidence>
<dbReference type="InterPro" id="IPR003441">
    <property type="entry name" value="NAC-dom"/>
</dbReference>
<feature type="coiled-coil region" evidence="6">
    <location>
        <begin position="493"/>
        <end position="541"/>
    </location>
</feature>
<dbReference type="FunFam" id="2.170.150.80:FF:000002">
    <property type="entry name" value="Nac domain-containing protein 86"/>
    <property type="match status" value="1"/>
</dbReference>
<evidence type="ECO:0000256" key="3">
    <source>
        <dbReference type="ARBA" id="ARBA00023125"/>
    </source>
</evidence>
<evidence type="ECO:0000313" key="9">
    <source>
        <dbReference type="EMBL" id="KAE9465347.1"/>
    </source>
</evidence>
<keyword evidence="3" id="KW-0238">DNA-binding</keyword>
<dbReference type="GO" id="GO:0003677">
    <property type="term" value="F:DNA binding"/>
    <property type="evidence" value="ECO:0007669"/>
    <property type="project" value="UniProtKB-KW"/>
</dbReference>
<dbReference type="InterPro" id="IPR036093">
    <property type="entry name" value="NAC_dom_sf"/>
</dbReference>
<evidence type="ECO:0000256" key="2">
    <source>
        <dbReference type="ARBA" id="ARBA00023015"/>
    </source>
</evidence>
<feature type="region of interest" description="Disordered" evidence="7">
    <location>
        <begin position="409"/>
        <end position="449"/>
    </location>
</feature>
<evidence type="ECO:0000256" key="7">
    <source>
        <dbReference type="SAM" id="MobiDB-lite"/>
    </source>
</evidence>
<sequence length="545" mass="61049">MGHELVAFTPAPPPPSPPPPTSLAPGFRFHPTDEELVQYYLKRKACGKPFRFEAVSEIDVYKSEPWELAGHSRLKSRDLEWYFFSPVDRKYGNGSRLNRATGKGYWKATGKDRAVRHKGQTIGMKKTLVFHSGRAPDGKRTNWVMHEYRLTDEDLEKAGVAQDAFVLCRIFQKSGLGPPNGDRYAPFIEEEWDDDALLVIPGEEPGDEIVNGDDAQVERIEFEQVCAFFCSPLRRLAIGVCCESGQVKVDSGNKNLEEDMFWTSGRFGDARIRKVRGLRWWQWRKGGAGAAGMGDGVTGKREGKKGQMPIPLDSVSLPGARWFSPKCVEGLEAQQLTGHLGVKLMVHYALFPLNIISLLQDTHSINKAALHQTELPNSSQNFSFICKKERSEDYPSQCVADAEPISLVQNKRLKPDNPNSSRGNGSEDSITTTHDFHISTTTSTTPTTNMSIGLLEFPLLESLEPKENNPNKTLTFDAANLEKSVPPGYLKFISNLENEILNVSMERETLKIEVMRAQAMINILQSRIELLSKENEDLKRVIRGV</sequence>
<keyword evidence="10" id="KW-1185">Reference proteome</keyword>
<keyword evidence="6" id="KW-0175">Coiled coil</keyword>
<evidence type="ECO:0000256" key="6">
    <source>
        <dbReference type="SAM" id="Coils"/>
    </source>
</evidence>
<feature type="region of interest" description="Disordered" evidence="7">
    <location>
        <begin position="291"/>
        <end position="310"/>
    </location>
</feature>
<keyword evidence="2" id="KW-0805">Transcription regulation</keyword>
<comment type="subcellular location">
    <subcellularLocation>
        <location evidence="1">Nucleus</location>
    </subcellularLocation>
</comment>
<feature type="compositionally biased region" description="Pro residues" evidence="7">
    <location>
        <begin position="10"/>
        <end position="22"/>
    </location>
</feature>
<dbReference type="AlphaFoldDB" id="A0A6A4MGB1"/>
<proteinExistence type="predicted"/>
<dbReference type="Proteomes" id="UP000428333">
    <property type="component" value="Linkage Group LG02"/>
</dbReference>
<comment type="caution">
    <text evidence="9">The sequence shown here is derived from an EMBL/GenBank/DDBJ whole genome shotgun (WGS) entry which is preliminary data.</text>
</comment>
<dbReference type="GO" id="GO:0006355">
    <property type="term" value="P:regulation of DNA-templated transcription"/>
    <property type="evidence" value="ECO:0007669"/>
    <property type="project" value="InterPro"/>
</dbReference>
<name>A0A6A4MGB1_9ERIC</name>
<feature type="non-terminal residue" evidence="9">
    <location>
        <position position="1"/>
    </location>
</feature>
<feature type="compositionally biased region" description="Low complexity" evidence="7">
    <location>
        <begin position="429"/>
        <end position="449"/>
    </location>
</feature>
<reference evidence="9 10" key="1">
    <citation type="journal article" date="2019" name="Genome Biol. Evol.">
        <title>The Rhododendron genome and chromosomal organization provide insight into shared whole-genome duplications across the heath family (Ericaceae).</title>
        <authorList>
            <person name="Soza V.L."/>
            <person name="Lindsley D."/>
            <person name="Waalkes A."/>
            <person name="Ramage E."/>
            <person name="Patwardhan R.P."/>
            <person name="Burton J.N."/>
            <person name="Adey A."/>
            <person name="Kumar A."/>
            <person name="Qiu R."/>
            <person name="Shendure J."/>
            <person name="Hall B."/>
        </authorList>
    </citation>
    <scope>NUCLEOTIDE SEQUENCE [LARGE SCALE GENOMIC DNA]</scope>
    <source>
        <strain evidence="9">RSF 1966-606</strain>
    </source>
</reference>
<accession>A0A6A4MGB1</accession>
<feature type="domain" description="NAC" evidence="8">
    <location>
        <begin position="23"/>
        <end position="173"/>
    </location>
</feature>
<dbReference type="PROSITE" id="PS51005">
    <property type="entry name" value="NAC"/>
    <property type="match status" value="1"/>
</dbReference>